<keyword evidence="3" id="KW-0808">Transferase</keyword>
<sequence length="484" mass="51908">MRPQFQQLDGDLAEQIITEAKIVLAEVGVDIGDDETRSFLADHGAGVDGADGRVRISASMVEAALDTTPLSFSLFDVLGEETHRFEGNRTHFTPGSAAINILDRSTGEIRSAVTSDLVNLAKLVSGLPRYDAQSTALVSSDVPEAISDSYRLFLGLLHCEKPAVTGAFTIEGFEVLRDLLLAVRGSVDELTAKPVGMLTCCPTAPLRWTDEGSQNLMDCARLRIPVEIIPVPLTGFMAPVTLVGTLIQHTAEVLSGVVIAQLVQPGTPLLFGGSPAIFDLRYETTPMGAIETTMLTCAAAEIGKRLGMPTQGYISLSDSKALDAQAGLETGIGAILAALTGIDNVSGPGMLDFESCQSLEKLVVDHEICLMTDRLTAGIEPREDFPSRALFEELLAEKHLMIADHTRRHLRSELTFPGPVIDRMARARWLEEGAATLGENAASEVDRIIGAFTPSRIGDDVKKELEEVMTAAARANGMDTLPER</sequence>
<dbReference type="AlphaFoldDB" id="A0A8J7CE79"/>
<reference evidence="4 5" key="1">
    <citation type="submission" date="2020-08" db="EMBL/GenBank/DDBJ databases">
        <title>Acidobacteriota in marine sediments use diverse sulfur dissimilation pathways.</title>
        <authorList>
            <person name="Wasmund K."/>
        </authorList>
    </citation>
    <scope>NUCLEOTIDE SEQUENCE [LARGE SCALE GENOMIC DNA]</scope>
    <source>
        <strain evidence="4">MAG AM3-A</strain>
    </source>
</reference>
<dbReference type="GO" id="GO:0015948">
    <property type="term" value="P:methanogenesis"/>
    <property type="evidence" value="ECO:0007669"/>
    <property type="project" value="InterPro"/>
</dbReference>
<keyword evidence="2 4" id="KW-0489">Methyltransferase</keyword>
<evidence type="ECO:0000256" key="1">
    <source>
        <dbReference type="ARBA" id="ARBA00007137"/>
    </source>
</evidence>
<protein>
    <submittedName>
        <fullName evidence="4">Trimethylamine methyltransferase family protein</fullName>
    </submittedName>
</protein>
<dbReference type="Pfam" id="PF06253">
    <property type="entry name" value="MTTB"/>
    <property type="match status" value="1"/>
</dbReference>
<dbReference type="Proteomes" id="UP000598633">
    <property type="component" value="Unassembled WGS sequence"/>
</dbReference>
<dbReference type="EMBL" id="JACXWA010000013">
    <property type="protein sequence ID" value="MBD3869927.1"/>
    <property type="molecule type" value="Genomic_DNA"/>
</dbReference>
<comment type="caution">
    <text evidence="4">The sequence shown here is derived from an EMBL/GenBank/DDBJ whole genome shotgun (WGS) entry which is preliminary data.</text>
</comment>
<evidence type="ECO:0000313" key="5">
    <source>
        <dbReference type="Proteomes" id="UP000598633"/>
    </source>
</evidence>
<evidence type="ECO:0000256" key="2">
    <source>
        <dbReference type="ARBA" id="ARBA00022603"/>
    </source>
</evidence>
<proteinExistence type="inferred from homology"/>
<organism evidence="4 5">
    <name type="scientific">Candidatus Sulfomarinibacter kjeldsenii</name>
    <dbReference type="NCBI Taxonomy" id="2885994"/>
    <lineage>
        <taxon>Bacteria</taxon>
        <taxon>Pseudomonadati</taxon>
        <taxon>Acidobacteriota</taxon>
        <taxon>Thermoanaerobaculia</taxon>
        <taxon>Thermoanaerobaculales</taxon>
        <taxon>Candidatus Sulfomarinibacteraceae</taxon>
        <taxon>Candidatus Sulfomarinibacter</taxon>
    </lineage>
</organism>
<evidence type="ECO:0000256" key="3">
    <source>
        <dbReference type="ARBA" id="ARBA00022679"/>
    </source>
</evidence>
<dbReference type="InterPro" id="IPR038601">
    <property type="entry name" value="MttB-like_sf"/>
</dbReference>
<comment type="similarity">
    <text evidence="1">Belongs to the trimethylamine methyltransferase family.</text>
</comment>
<dbReference type="GO" id="GO:0008168">
    <property type="term" value="F:methyltransferase activity"/>
    <property type="evidence" value="ECO:0007669"/>
    <property type="project" value="UniProtKB-KW"/>
</dbReference>
<evidence type="ECO:0000313" key="4">
    <source>
        <dbReference type="EMBL" id="MBD3869927.1"/>
    </source>
</evidence>
<accession>A0A8J7CE79</accession>
<dbReference type="Gene3D" id="3.20.20.480">
    <property type="entry name" value="Trimethylamine methyltransferase-like"/>
    <property type="match status" value="1"/>
</dbReference>
<gene>
    <name evidence="4" type="ORF">IFJ97_01040</name>
</gene>
<dbReference type="InterPro" id="IPR010426">
    <property type="entry name" value="MTTB_MeTrfase"/>
</dbReference>
<name>A0A8J7CE79_9BACT</name>
<dbReference type="GO" id="GO:0032259">
    <property type="term" value="P:methylation"/>
    <property type="evidence" value="ECO:0007669"/>
    <property type="project" value="UniProtKB-KW"/>
</dbReference>